<dbReference type="EMBL" id="JAKFHA010000074">
    <property type="protein sequence ID" value="MCF2534023.1"/>
    <property type="molecule type" value="Genomic_DNA"/>
</dbReference>
<evidence type="ECO:0000313" key="3">
    <source>
        <dbReference type="Proteomes" id="UP001165378"/>
    </source>
</evidence>
<organism evidence="2 3">
    <name type="scientific">Yinghuangia soli</name>
    <dbReference type="NCBI Taxonomy" id="2908204"/>
    <lineage>
        <taxon>Bacteria</taxon>
        <taxon>Bacillati</taxon>
        <taxon>Actinomycetota</taxon>
        <taxon>Actinomycetes</taxon>
        <taxon>Kitasatosporales</taxon>
        <taxon>Streptomycetaceae</taxon>
        <taxon>Yinghuangia</taxon>
    </lineage>
</organism>
<accession>A0AA41Q9S3</accession>
<name>A0AA41Q9S3_9ACTN</name>
<keyword evidence="3" id="KW-1185">Reference proteome</keyword>
<evidence type="ECO:0000256" key="1">
    <source>
        <dbReference type="SAM" id="MobiDB-lite"/>
    </source>
</evidence>
<evidence type="ECO:0000313" key="2">
    <source>
        <dbReference type="EMBL" id="MCF2534023.1"/>
    </source>
</evidence>
<dbReference type="RefSeq" id="WP_235058815.1">
    <property type="nucleotide sequence ID" value="NZ_JAKFHA010000074.1"/>
</dbReference>
<reference evidence="2" key="1">
    <citation type="submission" date="2022-01" db="EMBL/GenBank/DDBJ databases">
        <title>Genome-Based Taxonomic Classification of the Phylum Actinobacteria.</title>
        <authorList>
            <person name="Gao Y."/>
        </authorList>
    </citation>
    <scope>NUCLEOTIDE SEQUENCE</scope>
    <source>
        <strain evidence="2">KLBMP 8922</strain>
    </source>
</reference>
<feature type="compositionally biased region" description="Pro residues" evidence="1">
    <location>
        <begin position="56"/>
        <end position="69"/>
    </location>
</feature>
<feature type="region of interest" description="Disordered" evidence="1">
    <location>
        <begin position="48"/>
        <end position="114"/>
    </location>
</feature>
<protein>
    <submittedName>
        <fullName evidence="2">Uncharacterized protein</fullName>
    </submittedName>
</protein>
<comment type="caution">
    <text evidence="2">The sequence shown here is derived from an EMBL/GenBank/DDBJ whole genome shotgun (WGS) entry which is preliminary data.</text>
</comment>
<dbReference type="Proteomes" id="UP001165378">
    <property type="component" value="Unassembled WGS sequence"/>
</dbReference>
<proteinExistence type="predicted"/>
<gene>
    <name evidence="2" type="ORF">LZ495_43325</name>
</gene>
<dbReference type="AlphaFoldDB" id="A0AA41Q9S3"/>
<sequence length="261" mass="26717">MAELPGRGTGLLVLIAVGIGVVVALFLASGVHCDDTYCGEVEGPRAASPVAIDAPPSAPPSGPPSPAQPSPTGSPTDGTGTGDPGTPGLQYDTRIQNPGAVDPGSPDPGQAVGAWLRPGQLTVNPRTPGTGQGRLQVNTLLGVAWGKLDPLIVEDYRGSRSGWSLTATMSDFVARDGTRISADRLEWKPFCRPAPGSEPYPSKVVTGSEAAMSRTALLCSTPSLDTVTGGRFDVGADFTMRVPVAAAAPEDYTSVLLLTLT</sequence>